<dbReference type="SUPFAM" id="SSF48452">
    <property type="entry name" value="TPR-like"/>
    <property type="match status" value="3"/>
</dbReference>
<keyword evidence="6" id="KW-1185">Reference proteome</keyword>
<protein>
    <recommendedName>
        <fullName evidence="4">DUF676 domain-containing protein</fullName>
    </recommendedName>
</protein>
<dbReference type="SUPFAM" id="SSF53474">
    <property type="entry name" value="alpha/beta-Hydrolases"/>
    <property type="match status" value="1"/>
</dbReference>
<dbReference type="SUPFAM" id="SSF52540">
    <property type="entry name" value="P-loop containing nucleoside triphosphate hydrolases"/>
    <property type="match status" value="1"/>
</dbReference>
<feature type="compositionally biased region" description="Basic and acidic residues" evidence="2">
    <location>
        <begin position="32"/>
        <end position="41"/>
    </location>
</feature>
<dbReference type="PANTHER" id="PTHR46082:SF6">
    <property type="entry name" value="AAA+ ATPASE DOMAIN-CONTAINING PROTEIN-RELATED"/>
    <property type="match status" value="1"/>
</dbReference>
<dbReference type="InterPro" id="IPR027417">
    <property type="entry name" value="P-loop_NTPase"/>
</dbReference>
<keyword evidence="3" id="KW-1133">Transmembrane helix</keyword>
<feature type="region of interest" description="Disordered" evidence="2">
    <location>
        <begin position="1"/>
        <end position="42"/>
    </location>
</feature>
<dbReference type="Proteomes" id="UP000184330">
    <property type="component" value="Unassembled WGS sequence"/>
</dbReference>
<dbReference type="InterPro" id="IPR053137">
    <property type="entry name" value="NLR-like"/>
</dbReference>
<dbReference type="AlphaFoldDB" id="A0A1L7WTL7"/>
<evidence type="ECO:0000313" key="5">
    <source>
        <dbReference type="EMBL" id="CZR56120.1"/>
    </source>
</evidence>
<organism evidence="5 6">
    <name type="scientific">Phialocephala subalpina</name>
    <dbReference type="NCBI Taxonomy" id="576137"/>
    <lineage>
        <taxon>Eukaryota</taxon>
        <taxon>Fungi</taxon>
        <taxon>Dikarya</taxon>
        <taxon>Ascomycota</taxon>
        <taxon>Pezizomycotina</taxon>
        <taxon>Leotiomycetes</taxon>
        <taxon>Helotiales</taxon>
        <taxon>Mollisiaceae</taxon>
        <taxon>Phialocephala</taxon>
        <taxon>Phialocephala fortinii species complex</taxon>
    </lineage>
</organism>
<comment type="similarity">
    <text evidence="1">Belongs to the putative lipase ROG1 family.</text>
</comment>
<dbReference type="Pfam" id="PF13424">
    <property type="entry name" value="TPR_12"/>
    <property type="match status" value="1"/>
</dbReference>
<gene>
    <name evidence="5" type="ORF">PAC_06008</name>
</gene>
<dbReference type="EMBL" id="FJOG01000007">
    <property type="protein sequence ID" value="CZR56120.1"/>
    <property type="molecule type" value="Genomic_DNA"/>
</dbReference>
<evidence type="ECO:0000256" key="1">
    <source>
        <dbReference type="ARBA" id="ARBA00007920"/>
    </source>
</evidence>
<proteinExistence type="inferred from homology"/>
<dbReference type="Gene3D" id="3.40.50.1820">
    <property type="entry name" value="alpha/beta hydrolase"/>
    <property type="match status" value="1"/>
</dbReference>
<name>A0A1L7WTL7_9HELO</name>
<sequence length="1239" mass="138169">MTRSGRASRDSHHGSKSYLRQIYPDPEPGEETGPKPGKDPEVDIIAVHGLDPLNNEEHGTSTWSQDGKLWLKDFLPGHQRSKRLRILVFGYNSSAVFGASTAGVYGAAENLINQLSLIRKDCPARPIVFVCHSLGGIVVKRAIVSAHTTDYYRDIYNSTKGVAFFATPHNGGNGVTLGDVLVKICRAVTGNARNDIMEALRRDSNIAGHINRDFTRRAQGLRVLNFIETKPMAKPIIGIIVDRNSASLNWPEPAEIQVFMEATHRTICKYSQEDDLYERVSENMVDLIAWAVETPAQNITTTVPLPTFPTPDPDQYLPPPRYEERNISYESLTRQSTGSTSSYASGNDEIRDKGSYLFPSSPFLGVSGRISQDYFGAESSHSSPPVPQWPIHMLPHIPPLKTKLVPRNEPFQSMLASLEDGGTFALYGLGGAGKSNLAARLAYWQIEHNPQISVFWIHGGTADSVLEGFRTIAQKLQIGISVREEKERFRMMKEWLEDRKRGGWIMIIDGADDAAIFKHHANSDHDRESPPSTKMRTFMDYIPRCKHGQVVFTTKTHSAAMVYAPHGAILQVAPLSSSEALQMLLLSLDDEVLLDDMPMATELVTTLHCLPLAIAQATAFMNRNYLTVTKYMEKVQDNSTLAYLMTRPQASSSNAVYTTWNISFKKIRSERELAADVLAIMSFMEQETIPIFLLGDVFGDTLDLIEAIGDLKDYSLISVCSKAETLNMHRLVQVTTQHWLRESGTIEKWAAKALSALATHFPDASNRSSQSKCSLYLPHALKVLQVLPQANEANDLILAALQFKIGRYYHITSQWSEARRWTSAAYTIRRETLGPSDPSTLEAQEQLIQILRCLGDFALASKEAQSLKRLLKSVHGRKHPSTLSSYRLVAVTFQDQNLLAPSLTAALKSYNGLKSIFGSSEPDNLELLLSTGRLASIYTRIGELGKAEELDLNLLRSFKRRGEDDSADALKVLFRLSSVQRALGKYVESEATARECYQQQSIHIGAKHIDTLKCYFSVGLSLQAQRKFEASVEVFEEVVRHCEDMVGKNHVYTFVSTYHLGRSLAELGRLEEAREKFENTMNGFEQVDPKQDLEVARCKEGIATVLRYSGSLSEAESMYEQVVKMGKIQKGKERDVLIALCWEGIAEIWKSKASEMDGKDQKVCLKKALKFSQQTLESRNKAYGPGHPEVRRTAELAMGILKRLGEDGKVARRLKSEYGSGELGTIDRETESGDLISLG</sequence>
<keyword evidence="3" id="KW-0812">Transmembrane</keyword>
<dbReference type="Gene3D" id="3.40.50.300">
    <property type="entry name" value="P-loop containing nucleotide triphosphate hydrolases"/>
    <property type="match status" value="1"/>
</dbReference>
<dbReference type="InterPro" id="IPR029058">
    <property type="entry name" value="AB_hydrolase_fold"/>
</dbReference>
<dbReference type="InterPro" id="IPR011990">
    <property type="entry name" value="TPR-like_helical_dom_sf"/>
</dbReference>
<evidence type="ECO:0000256" key="3">
    <source>
        <dbReference type="SAM" id="Phobius"/>
    </source>
</evidence>
<dbReference type="OrthoDB" id="3522280at2759"/>
<accession>A0A1L7WTL7</accession>
<dbReference type="InterPro" id="IPR007751">
    <property type="entry name" value="DUF676_lipase-like"/>
</dbReference>
<feature type="domain" description="DUF676" evidence="4">
    <location>
        <begin position="81"/>
        <end position="176"/>
    </location>
</feature>
<keyword evidence="3" id="KW-0472">Membrane</keyword>
<reference evidence="5 6" key="1">
    <citation type="submission" date="2016-03" db="EMBL/GenBank/DDBJ databases">
        <authorList>
            <person name="Ploux O."/>
        </authorList>
    </citation>
    <scope>NUCLEOTIDE SEQUENCE [LARGE SCALE GENOMIC DNA]</scope>
    <source>
        <strain evidence="5 6">UAMH 11012</strain>
    </source>
</reference>
<evidence type="ECO:0000313" key="6">
    <source>
        <dbReference type="Proteomes" id="UP000184330"/>
    </source>
</evidence>
<dbReference type="Gene3D" id="1.25.40.10">
    <property type="entry name" value="Tetratricopeptide repeat domain"/>
    <property type="match status" value="2"/>
</dbReference>
<dbReference type="Pfam" id="PF05057">
    <property type="entry name" value="DUF676"/>
    <property type="match status" value="1"/>
</dbReference>
<feature type="transmembrane region" description="Helical" evidence="3">
    <location>
        <begin position="86"/>
        <end position="108"/>
    </location>
</feature>
<dbReference type="PANTHER" id="PTHR46082">
    <property type="entry name" value="ATP/GTP-BINDING PROTEIN-RELATED"/>
    <property type="match status" value="1"/>
</dbReference>
<evidence type="ECO:0000259" key="4">
    <source>
        <dbReference type="Pfam" id="PF05057"/>
    </source>
</evidence>
<evidence type="ECO:0000256" key="2">
    <source>
        <dbReference type="SAM" id="MobiDB-lite"/>
    </source>
</evidence>